<evidence type="ECO:0000313" key="1">
    <source>
        <dbReference type="EMBL" id="MBC4019017.1"/>
    </source>
</evidence>
<name>A0A9X0UFQ3_9PROT</name>
<dbReference type="Gene3D" id="3.90.1720.10">
    <property type="entry name" value="endopeptidase domain like (from Nostoc punctiforme)"/>
    <property type="match status" value="1"/>
</dbReference>
<dbReference type="EMBL" id="JACOMF010000107">
    <property type="protein sequence ID" value="MBC4019017.1"/>
    <property type="molecule type" value="Genomic_DNA"/>
</dbReference>
<evidence type="ECO:0000313" key="2">
    <source>
        <dbReference type="Proteomes" id="UP000600101"/>
    </source>
</evidence>
<gene>
    <name evidence="1" type="ORF">H7965_27645</name>
</gene>
<organism evidence="1 2">
    <name type="scientific">Siccirubricoccus deserti</name>
    <dbReference type="NCBI Taxonomy" id="2013562"/>
    <lineage>
        <taxon>Bacteria</taxon>
        <taxon>Pseudomonadati</taxon>
        <taxon>Pseudomonadota</taxon>
        <taxon>Alphaproteobacteria</taxon>
        <taxon>Acetobacterales</taxon>
        <taxon>Roseomonadaceae</taxon>
        <taxon>Siccirubricoccus</taxon>
    </lineage>
</organism>
<proteinExistence type="predicted"/>
<dbReference type="Proteomes" id="UP000600101">
    <property type="component" value="Unassembled WGS sequence"/>
</dbReference>
<protein>
    <recommendedName>
        <fullName evidence="3">NlpC/P60 domain-containing protein</fullName>
    </recommendedName>
</protein>
<evidence type="ECO:0008006" key="3">
    <source>
        <dbReference type="Google" id="ProtNLM"/>
    </source>
</evidence>
<reference evidence="1" key="1">
    <citation type="submission" date="2020-08" db="EMBL/GenBank/DDBJ databases">
        <authorList>
            <person name="Hu Y."/>
            <person name="Nguyen S.V."/>
            <person name="Li F."/>
            <person name="Fanning S."/>
        </authorList>
    </citation>
    <scope>NUCLEOTIDE SEQUENCE</scope>
    <source>
        <strain evidence="1">SYSU D8009</strain>
    </source>
</reference>
<keyword evidence="2" id="KW-1185">Reference proteome</keyword>
<accession>A0A9X0UFQ3</accession>
<dbReference type="InterPro" id="IPR038765">
    <property type="entry name" value="Papain-like_cys_pep_sf"/>
</dbReference>
<sequence length="147" mass="16015">MPADGATVAAEARLWIGTPWHHQARLRSVGVDCGGLVVGVARDLGLPLDDYPPGYGRHPDGRSLRAWIEARFTRIAAMEEGAMPLMEFTPGLPQHVGIVTRLAGGWGLVHAWAQLRRVVEHPITDDWTARICRDGAGPLVYRLPGIV</sequence>
<dbReference type="AlphaFoldDB" id="A0A9X0UFQ3"/>
<comment type="caution">
    <text evidence="1">The sequence shown here is derived from an EMBL/GenBank/DDBJ whole genome shotgun (WGS) entry which is preliminary data.</text>
</comment>
<dbReference type="SUPFAM" id="SSF54001">
    <property type="entry name" value="Cysteine proteinases"/>
    <property type="match status" value="1"/>
</dbReference>
<dbReference type="RefSeq" id="WP_186773752.1">
    <property type="nucleotide sequence ID" value="NZ_JACOMF010000107.1"/>
</dbReference>